<dbReference type="PANTHER" id="PTHR43358">
    <property type="entry name" value="ALPHA/BETA-HYDROLASE"/>
    <property type="match status" value="1"/>
</dbReference>
<dbReference type="EMBL" id="AZFM01000026">
    <property type="protein sequence ID" value="KRL89269.1"/>
    <property type="molecule type" value="Genomic_DNA"/>
</dbReference>
<name>A0A0R1UF34_9LACO</name>
<accession>A0A0R1UF34</accession>
<gene>
    <name evidence="2" type="ORF">FC46_GL000886</name>
</gene>
<evidence type="ECO:0000313" key="2">
    <source>
        <dbReference type="EMBL" id="KRL89269.1"/>
    </source>
</evidence>
<dbReference type="STRING" id="1423763.FC46_GL000886"/>
<dbReference type="Gene3D" id="3.40.50.1820">
    <property type="entry name" value="alpha/beta hydrolase"/>
    <property type="match status" value="1"/>
</dbReference>
<reference evidence="2 3" key="1">
    <citation type="journal article" date="2015" name="Genome Announc.">
        <title>Expanding the biotechnology potential of lactobacilli through comparative genomics of 213 strains and associated genera.</title>
        <authorList>
            <person name="Sun Z."/>
            <person name="Harris H.M."/>
            <person name="McCann A."/>
            <person name="Guo C."/>
            <person name="Argimon S."/>
            <person name="Zhang W."/>
            <person name="Yang X."/>
            <person name="Jeffery I.B."/>
            <person name="Cooney J.C."/>
            <person name="Kagawa T.F."/>
            <person name="Liu W."/>
            <person name="Song Y."/>
            <person name="Salvetti E."/>
            <person name="Wrobel A."/>
            <person name="Rasinkangas P."/>
            <person name="Parkhill J."/>
            <person name="Rea M.C."/>
            <person name="O'Sullivan O."/>
            <person name="Ritari J."/>
            <person name="Douillard F.P."/>
            <person name="Paul Ross R."/>
            <person name="Yang R."/>
            <person name="Briner A.E."/>
            <person name="Felis G.E."/>
            <person name="de Vos W.M."/>
            <person name="Barrangou R."/>
            <person name="Klaenhammer T.R."/>
            <person name="Caufield P.W."/>
            <person name="Cui Y."/>
            <person name="Zhang H."/>
            <person name="O'Toole P.W."/>
        </authorList>
    </citation>
    <scope>NUCLEOTIDE SEQUENCE [LARGE SCALE GENOMIC DNA]</scope>
    <source>
        <strain evidence="2 3">DSM 16043</strain>
    </source>
</reference>
<comment type="caution">
    <text evidence="2">The sequence shown here is derived from an EMBL/GenBank/DDBJ whole genome shotgun (WGS) entry which is preliminary data.</text>
</comment>
<sequence>MSILEVGKLPFLRYLREKSWGEIMKTKTKILLGLGAVSFSVAAIAHVKYYYEYAFTPKHKKFIKQPTNAVEKNDPLYKEKTWFLNEEKQTWRIKSANGKYELVASYIPKAESHKTVILLHGFMSNKNSMGKYAYFFNKKGYNVLLPDAQSHGKSGGKYINYGWREKDDLIKWIDEVIGRTGSDQKIVLLEESMGAATVMMTSGEDLPDQVKAIIEDCGYSNVKDEIIHQASSVNKLPKFVNISSVDLLSAVNRLVNGYFLKNASVLKQLNKNYLPTLFIHGEKDDFVPTKMAYQNYNATRGPKELWIVKDAGHAESLSTDPKGYYKHLNDFLNKYVG</sequence>
<protein>
    <recommendedName>
        <fullName evidence="1">Serine aminopeptidase S33 domain-containing protein</fullName>
    </recommendedName>
</protein>
<dbReference type="InterPro" id="IPR022742">
    <property type="entry name" value="Hydrolase_4"/>
</dbReference>
<dbReference type="SUPFAM" id="SSF53474">
    <property type="entry name" value="alpha/beta-Hydrolases"/>
    <property type="match status" value="1"/>
</dbReference>
<dbReference type="AlphaFoldDB" id="A0A0R1UF34"/>
<dbReference type="Proteomes" id="UP000051036">
    <property type="component" value="Unassembled WGS sequence"/>
</dbReference>
<feature type="domain" description="Serine aminopeptidase S33" evidence="1">
    <location>
        <begin position="111"/>
        <end position="225"/>
    </location>
</feature>
<dbReference type="PATRIC" id="fig|1423763.3.peg.901"/>
<proteinExistence type="predicted"/>
<dbReference type="PANTHER" id="PTHR43358:SF4">
    <property type="entry name" value="ALPHA_BETA HYDROLASE FOLD-1 DOMAIN-CONTAINING PROTEIN"/>
    <property type="match status" value="1"/>
</dbReference>
<evidence type="ECO:0000313" key="3">
    <source>
        <dbReference type="Proteomes" id="UP000051036"/>
    </source>
</evidence>
<dbReference type="InterPro" id="IPR052920">
    <property type="entry name" value="DNA-binding_regulatory"/>
</dbReference>
<organism evidence="2 3">
    <name type="scientific">Lactobacillus kalixensis DSM 16043</name>
    <dbReference type="NCBI Taxonomy" id="1423763"/>
    <lineage>
        <taxon>Bacteria</taxon>
        <taxon>Bacillati</taxon>
        <taxon>Bacillota</taxon>
        <taxon>Bacilli</taxon>
        <taxon>Lactobacillales</taxon>
        <taxon>Lactobacillaceae</taxon>
        <taxon>Lactobacillus</taxon>
    </lineage>
</organism>
<dbReference type="InterPro" id="IPR029058">
    <property type="entry name" value="AB_hydrolase_fold"/>
</dbReference>
<evidence type="ECO:0000259" key="1">
    <source>
        <dbReference type="Pfam" id="PF12146"/>
    </source>
</evidence>
<keyword evidence="3" id="KW-1185">Reference proteome</keyword>
<dbReference type="Pfam" id="PF12146">
    <property type="entry name" value="Hydrolase_4"/>
    <property type="match status" value="1"/>
</dbReference>